<comment type="caution">
    <text evidence="1">The sequence shown here is derived from an EMBL/GenBank/DDBJ whole genome shotgun (WGS) entry which is preliminary data.</text>
</comment>
<proteinExistence type="predicted"/>
<accession>A0A498INL2</accession>
<reference evidence="1 2" key="1">
    <citation type="submission" date="2018-10" db="EMBL/GenBank/DDBJ databases">
        <title>A high-quality apple genome assembly.</title>
        <authorList>
            <person name="Hu J."/>
        </authorList>
    </citation>
    <scope>NUCLEOTIDE SEQUENCE [LARGE SCALE GENOMIC DNA]</scope>
    <source>
        <strain evidence="2">cv. HFTH1</strain>
        <tissue evidence="1">Young leaf</tissue>
    </source>
</reference>
<dbReference type="AlphaFoldDB" id="A0A498INL2"/>
<gene>
    <name evidence="1" type="ORF">DVH24_041714</name>
</gene>
<evidence type="ECO:0000313" key="1">
    <source>
        <dbReference type="EMBL" id="RXH84946.1"/>
    </source>
</evidence>
<dbReference type="EMBL" id="RDQH01000337">
    <property type="protein sequence ID" value="RXH84946.1"/>
    <property type="molecule type" value="Genomic_DNA"/>
</dbReference>
<protein>
    <submittedName>
        <fullName evidence="1">Uncharacterized protein</fullName>
    </submittedName>
</protein>
<name>A0A498INL2_MALDO</name>
<evidence type="ECO:0000313" key="2">
    <source>
        <dbReference type="Proteomes" id="UP000290289"/>
    </source>
</evidence>
<dbReference type="Proteomes" id="UP000290289">
    <property type="component" value="Chromosome 11"/>
</dbReference>
<sequence length="44" mass="5044">MSHPGLDSTVARYCPFWVPTTSSRFCLWEFRQELPSVSPILGML</sequence>
<keyword evidence="2" id="KW-1185">Reference proteome</keyword>
<organism evidence="1 2">
    <name type="scientific">Malus domestica</name>
    <name type="common">Apple</name>
    <name type="synonym">Pyrus malus</name>
    <dbReference type="NCBI Taxonomy" id="3750"/>
    <lineage>
        <taxon>Eukaryota</taxon>
        <taxon>Viridiplantae</taxon>
        <taxon>Streptophyta</taxon>
        <taxon>Embryophyta</taxon>
        <taxon>Tracheophyta</taxon>
        <taxon>Spermatophyta</taxon>
        <taxon>Magnoliopsida</taxon>
        <taxon>eudicotyledons</taxon>
        <taxon>Gunneridae</taxon>
        <taxon>Pentapetalae</taxon>
        <taxon>rosids</taxon>
        <taxon>fabids</taxon>
        <taxon>Rosales</taxon>
        <taxon>Rosaceae</taxon>
        <taxon>Amygdaloideae</taxon>
        <taxon>Maleae</taxon>
        <taxon>Malus</taxon>
    </lineage>
</organism>